<evidence type="ECO:0000313" key="8">
    <source>
        <dbReference type="Proteomes" id="UP000193922"/>
    </source>
</evidence>
<feature type="transmembrane region" description="Helical" evidence="6">
    <location>
        <begin position="550"/>
        <end position="569"/>
    </location>
</feature>
<feature type="transmembrane region" description="Helical" evidence="6">
    <location>
        <begin position="354"/>
        <end position="374"/>
    </location>
</feature>
<keyword evidence="8" id="KW-1185">Reference proteome</keyword>
<feature type="compositionally biased region" description="Basic and acidic residues" evidence="5">
    <location>
        <begin position="1"/>
        <end position="11"/>
    </location>
</feature>
<dbReference type="STRING" id="61395.A0A1Y1VXP5"/>
<dbReference type="GeneID" id="63805347"/>
<protein>
    <submittedName>
        <fullName evidence="7">Uncharacterized protein</fullName>
    </submittedName>
</protein>
<dbReference type="GO" id="GO:0022857">
    <property type="term" value="F:transmembrane transporter activity"/>
    <property type="evidence" value="ECO:0007669"/>
    <property type="project" value="TreeGrafter"/>
</dbReference>
<comment type="subcellular location">
    <subcellularLocation>
        <location evidence="1">Membrane</location>
        <topology evidence="1">Multi-pass membrane protein</topology>
    </subcellularLocation>
</comment>
<evidence type="ECO:0000256" key="5">
    <source>
        <dbReference type="SAM" id="MobiDB-lite"/>
    </source>
</evidence>
<evidence type="ECO:0000256" key="1">
    <source>
        <dbReference type="ARBA" id="ARBA00004141"/>
    </source>
</evidence>
<feature type="region of interest" description="Disordered" evidence="5">
    <location>
        <begin position="1"/>
        <end position="24"/>
    </location>
</feature>
<feature type="transmembrane region" description="Helical" evidence="6">
    <location>
        <begin position="115"/>
        <end position="136"/>
    </location>
</feature>
<evidence type="ECO:0000256" key="3">
    <source>
        <dbReference type="ARBA" id="ARBA00022989"/>
    </source>
</evidence>
<dbReference type="PANTHER" id="PTHR23501:SF109">
    <property type="entry name" value="MAJOR FACILITATOR SUPERFAMILY (MFS) PROFILE DOMAIN-CONTAINING PROTEIN-RELATED"/>
    <property type="match status" value="1"/>
</dbReference>
<dbReference type="RefSeq" id="XP_040740088.1">
    <property type="nucleotide sequence ID" value="XM_040888699.1"/>
</dbReference>
<keyword evidence="3 6" id="KW-1133">Transmembrane helix</keyword>
<proteinExistence type="predicted"/>
<keyword evidence="4 6" id="KW-0472">Membrane</keyword>
<dbReference type="EMBL" id="MCFD01000018">
    <property type="protein sequence ID" value="ORX66037.1"/>
    <property type="molecule type" value="Genomic_DNA"/>
</dbReference>
<evidence type="ECO:0000256" key="4">
    <source>
        <dbReference type="ARBA" id="ARBA00023136"/>
    </source>
</evidence>
<organism evidence="7 8">
    <name type="scientific">Linderina pennispora</name>
    <dbReference type="NCBI Taxonomy" id="61395"/>
    <lineage>
        <taxon>Eukaryota</taxon>
        <taxon>Fungi</taxon>
        <taxon>Fungi incertae sedis</taxon>
        <taxon>Zoopagomycota</taxon>
        <taxon>Kickxellomycotina</taxon>
        <taxon>Kickxellomycetes</taxon>
        <taxon>Kickxellales</taxon>
        <taxon>Kickxellaceae</taxon>
        <taxon>Linderina</taxon>
    </lineage>
</organism>
<accession>A0A1Y1VXP5</accession>
<gene>
    <name evidence="7" type="ORF">DL89DRAFT_270428</name>
</gene>
<evidence type="ECO:0000256" key="6">
    <source>
        <dbReference type="SAM" id="Phobius"/>
    </source>
</evidence>
<sequence length="575" mass="63743">MPKDTIGDGHSGKNKPYIPHDNPVLPAPPMCPVAIRHSMSDLTLESTFRMEQQSSCLFSQGAKAESIGGQPESNVVVATLKFLNITMTQWLVSWDTISWVLIGPHLARRGMDLEVLSLLAPAYYLVSLLAPLYLSLKSRVRPCSRERRALWLDSDDTDQSSMRQIIRDVSGFRVVDNAALAIWETSQPPGRWSLSNSDLGIPRFIRAIDALAVAKYRVLRIPPLFDDFGWMHGIMMASSACLLVTIAWGGLLLVANLLVMAPGVWQWLTEYVIGAASCIHGGSPGRTQRCSCTACRRAEKADATNMPWHGLFGLRELDYLGAGIAIVAGARYPWTSPIRYSACRPIIVHRWLRIRNVTLSFVCLLLVGTAHATHLFYLPLYFVCTWRCACLPYLLGWIPAGLIVDWATPRYDTYRVFVWVGTGLLCAGAGLLAQLTAYSHIDVQIAYLVINGIGMCLAIRGLLFTVNSARFVHDSMPAALHLMRYLTRLGHIIGVGIINCVVISHGHSLWKQYGHNDGWNMSDITIVASMQMKESNGGVTFGNIYDAKEFMFFNEVFCRAFAVAFYMLIPAAGPL</sequence>
<feature type="non-terminal residue" evidence="7">
    <location>
        <position position="575"/>
    </location>
</feature>
<feature type="transmembrane region" description="Helical" evidence="6">
    <location>
        <begin position="485"/>
        <end position="504"/>
    </location>
</feature>
<name>A0A1Y1VXP5_9FUNG</name>
<reference evidence="7 8" key="1">
    <citation type="submission" date="2016-07" db="EMBL/GenBank/DDBJ databases">
        <title>Pervasive Adenine N6-methylation of Active Genes in Fungi.</title>
        <authorList>
            <consortium name="DOE Joint Genome Institute"/>
            <person name="Mondo S.J."/>
            <person name="Dannebaum R.O."/>
            <person name="Kuo R.C."/>
            <person name="Labutti K."/>
            <person name="Haridas S."/>
            <person name="Kuo A."/>
            <person name="Salamov A."/>
            <person name="Ahrendt S.R."/>
            <person name="Lipzen A."/>
            <person name="Sullivan W."/>
            <person name="Andreopoulos W.B."/>
            <person name="Clum A."/>
            <person name="Lindquist E."/>
            <person name="Daum C."/>
            <person name="Ramamoorthy G.K."/>
            <person name="Gryganskyi A."/>
            <person name="Culley D."/>
            <person name="Magnuson J.K."/>
            <person name="James T.Y."/>
            <person name="O'Malley M.A."/>
            <person name="Stajich J.E."/>
            <person name="Spatafora J.W."/>
            <person name="Visel A."/>
            <person name="Grigoriev I.V."/>
        </authorList>
    </citation>
    <scope>NUCLEOTIDE SEQUENCE [LARGE SCALE GENOMIC DNA]</scope>
    <source>
        <strain evidence="7 8">ATCC 12442</strain>
    </source>
</reference>
<keyword evidence="2 6" id="KW-0812">Transmembrane</keyword>
<dbReference type="Proteomes" id="UP000193922">
    <property type="component" value="Unassembled WGS sequence"/>
</dbReference>
<dbReference type="PANTHER" id="PTHR23501">
    <property type="entry name" value="MAJOR FACILITATOR SUPERFAMILY"/>
    <property type="match status" value="1"/>
</dbReference>
<comment type="caution">
    <text evidence="7">The sequence shown here is derived from an EMBL/GenBank/DDBJ whole genome shotgun (WGS) entry which is preliminary data.</text>
</comment>
<evidence type="ECO:0000313" key="7">
    <source>
        <dbReference type="EMBL" id="ORX66037.1"/>
    </source>
</evidence>
<dbReference type="OrthoDB" id="10021397at2759"/>
<evidence type="ECO:0000256" key="2">
    <source>
        <dbReference type="ARBA" id="ARBA00022692"/>
    </source>
</evidence>
<feature type="transmembrane region" description="Helical" evidence="6">
    <location>
        <begin position="445"/>
        <end position="464"/>
    </location>
</feature>
<dbReference type="GO" id="GO:0005886">
    <property type="term" value="C:plasma membrane"/>
    <property type="evidence" value="ECO:0007669"/>
    <property type="project" value="TreeGrafter"/>
</dbReference>
<feature type="transmembrane region" description="Helical" evidence="6">
    <location>
        <begin position="240"/>
        <end position="261"/>
    </location>
</feature>
<feature type="transmembrane region" description="Helical" evidence="6">
    <location>
        <begin position="380"/>
        <end position="404"/>
    </location>
</feature>
<dbReference type="AlphaFoldDB" id="A0A1Y1VXP5"/>
<feature type="transmembrane region" description="Helical" evidence="6">
    <location>
        <begin position="416"/>
        <end position="439"/>
    </location>
</feature>